<reference evidence="1" key="1">
    <citation type="submission" date="2023-04" db="EMBL/GenBank/DDBJ databases">
        <title>A chromosome-level genome assembly of the parasitoid wasp Eretmocerus hayati.</title>
        <authorList>
            <person name="Zhong Y."/>
            <person name="Liu S."/>
            <person name="Liu Y."/>
        </authorList>
    </citation>
    <scope>NUCLEOTIDE SEQUENCE</scope>
    <source>
        <strain evidence="1">ZJU_SS_LIU_2023</strain>
    </source>
</reference>
<organism evidence="1 2">
    <name type="scientific">Eretmocerus hayati</name>
    <dbReference type="NCBI Taxonomy" id="131215"/>
    <lineage>
        <taxon>Eukaryota</taxon>
        <taxon>Metazoa</taxon>
        <taxon>Ecdysozoa</taxon>
        <taxon>Arthropoda</taxon>
        <taxon>Hexapoda</taxon>
        <taxon>Insecta</taxon>
        <taxon>Pterygota</taxon>
        <taxon>Neoptera</taxon>
        <taxon>Endopterygota</taxon>
        <taxon>Hymenoptera</taxon>
        <taxon>Apocrita</taxon>
        <taxon>Proctotrupomorpha</taxon>
        <taxon>Chalcidoidea</taxon>
        <taxon>Aphelinidae</taxon>
        <taxon>Aphelininae</taxon>
        <taxon>Eretmocerus</taxon>
    </lineage>
</organism>
<protein>
    <submittedName>
        <fullName evidence="1">Uncharacterized protein</fullName>
    </submittedName>
</protein>
<proteinExistence type="predicted"/>
<sequence length="420" mass="48324">MANLYKQYMTLLKRWPVDELKPQDLGQHIRDRVKIAFAKGENSKIDDRQRCQEYYESLNRITLNHYKNKYPCPFKKTPVKQNLQNDTKKPHTPVMLAETVKFLEVKPGDTVIDMTFGAGGHSKKILETVPNIKIFALDRDSVAHQYAKQLAECYPGQVIPLLGRFSELPKLLKSHRVRENSIDGILFDFGCSSMQFDTPERGFMLSKNGPLDMRMDGSRCPNEPTAADVLARADERDLYHIIKYYGEDKRARKIARALIEARYSFRSLKTTQELAKLIESLFPSDVAFDKLGRFQHPSTKTFQALRIFVNNELNEINHGIVIAEKLLKINGRMITIAFHALEDYIVKGHLSGNITDSVSSTLPFKYKNYGKVFETMEEVTKLTESPWLMLHKHVLVPKDEEVEMNPRSRSAKFRAIAKIK</sequence>
<evidence type="ECO:0000313" key="2">
    <source>
        <dbReference type="Proteomes" id="UP001239111"/>
    </source>
</evidence>
<gene>
    <name evidence="1" type="ORF">QAD02_005362</name>
</gene>
<name>A0ACC2NX28_9HYME</name>
<dbReference type="EMBL" id="CM056743">
    <property type="protein sequence ID" value="KAJ8674100.1"/>
    <property type="molecule type" value="Genomic_DNA"/>
</dbReference>
<comment type="caution">
    <text evidence="1">The sequence shown here is derived from an EMBL/GenBank/DDBJ whole genome shotgun (WGS) entry which is preliminary data.</text>
</comment>
<accession>A0ACC2NX28</accession>
<dbReference type="Proteomes" id="UP001239111">
    <property type="component" value="Chromosome 3"/>
</dbReference>
<keyword evidence="2" id="KW-1185">Reference proteome</keyword>
<evidence type="ECO:0000313" key="1">
    <source>
        <dbReference type="EMBL" id="KAJ8674100.1"/>
    </source>
</evidence>